<proteinExistence type="predicted"/>
<gene>
    <name evidence="2" type="ORF">SAMN02982929_05301</name>
    <name evidence="3" type="ORF">SAMN05216506_107277</name>
</gene>
<keyword evidence="4" id="KW-1185">Reference proteome</keyword>
<protein>
    <submittedName>
        <fullName evidence="2">Uncharacterized protein</fullName>
    </submittedName>
</protein>
<evidence type="ECO:0000313" key="3">
    <source>
        <dbReference type="EMBL" id="SFD93484.1"/>
    </source>
</evidence>
<reference evidence="2" key="2">
    <citation type="submission" date="2016-10" db="EMBL/GenBank/DDBJ databases">
        <authorList>
            <person name="de Groot N.N."/>
        </authorList>
    </citation>
    <scope>NUCLEOTIDE SEQUENCE [LARGE SCALE GENOMIC DNA]</scope>
    <source>
        <strain evidence="2">ATCC 20501</strain>
    </source>
</reference>
<evidence type="ECO:0000313" key="4">
    <source>
        <dbReference type="Proteomes" id="UP000199690"/>
    </source>
</evidence>
<reference evidence="4 5" key="1">
    <citation type="submission" date="2016-10" db="EMBL/GenBank/DDBJ databases">
        <authorList>
            <person name="Varghese N."/>
            <person name="Submissions S."/>
        </authorList>
    </citation>
    <scope>NUCLEOTIDE SEQUENCE [LARGE SCALE GENOMIC DNA]</scope>
    <source>
        <strain evidence="5">ATCC 20501</strain>
        <strain evidence="3 4">CGMCC 4.3529</strain>
    </source>
</reference>
<accession>A0A1H6DZH5</accession>
<feature type="compositionally biased region" description="Polar residues" evidence="1">
    <location>
        <begin position="1"/>
        <end position="13"/>
    </location>
</feature>
<organism evidence="2 5">
    <name type="scientific">Saccharopolyspora kobensis</name>
    <dbReference type="NCBI Taxonomy" id="146035"/>
    <lineage>
        <taxon>Bacteria</taxon>
        <taxon>Bacillati</taxon>
        <taxon>Actinomycetota</taxon>
        <taxon>Actinomycetes</taxon>
        <taxon>Pseudonocardiales</taxon>
        <taxon>Pseudonocardiaceae</taxon>
        <taxon>Saccharopolyspora</taxon>
    </lineage>
</organism>
<feature type="region of interest" description="Disordered" evidence="1">
    <location>
        <begin position="1"/>
        <end position="25"/>
    </location>
</feature>
<dbReference type="EMBL" id="FOME01000007">
    <property type="protein sequence ID" value="SFD93484.1"/>
    <property type="molecule type" value="Genomic_DNA"/>
</dbReference>
<dbReference type="Proteomes" id="UP000199690">
    <property type="component" value="Unassembled WGS sequence"/>
</dbReference>
<evidence type="ECO:0000256" key="1">
    <source>
        <dbReference type="SAM" id="MobiDB-lite"/>
    </source>
</evidence>
<dbReference type="RefSeq" id="WP_093354379.1">
    <property type="nucleotide sequence ID" value="NZ_FNVB01000008.1"/>
</dbReference>
<accession>A0A1I1WEA3</accession>
<evidence type="ECO:0000313" key="2">
    <source>
        <dbReference type="EMBL" id="SEG90732.1"/>
    </source>
</evidence>
<evidence type="ECO:0000313" key="5">
    <source>
        <dbReference type="Proteomes" id="UP000236729"/>
    </source>
</evidence>
<name>A0A1H6DZH5_9PSEU</name>
<dbReference type="AlphaFoldDB" id="A0A1H6DZH5"/>
<sequence length="70" mass="7796">MVTQINDPNSTGKFRQRPSDESQGMTLGDLIEFGLAALERGYSRSDYVSQRPKGRTRIGELSIRRADPPA</sequence>
<dbReference type="Proteomes" id="UP000236729">
    <property type="component" value="Unassembled WGS sequence"/>
</dbReference>
<dbReference type="EMBL" id="FNVB01000008">
    <property type="protein sequence ID" value="SEG90732.1"/>
    <property type="molecule type" value="Genomic_DNA"/>
</dbReference>
<feature type="region of interest" description="Disordered" evidence="1">
    <location>
        <begin position="45"/>
        <end position="70"/>
    </location>
</feature>